<evidence type="ECO:0000313" key="1">
    <source>
        <dbReference type="EMBL" id="RAQ96393.1"/>
    </source>
</evidence>
<proteinExistence type="predicted"/>
<organism evidence="1 2">
    <name type="scientific">Thermogemmatispora tikiterensis</name>
    <dbReference type="NCBI Taxonomy" id="1825093"/>
    <lineage>
        <taxon>Bacteria</taxon>
        <taxon>Bacillati</taxon>
        <taxon>Chloroflexota</taxon>
        <taxon>Ktedonobacteria</taxon>
        <taxon>Thermogemmatisporales</taxon>
        <taxon>Thermogemmatisporaceae</taxon>
        <taxon>Thermogemmatispora</taxon>
    </lineage>
</organism>
<keyword evidence="2" id="KW-1185">Reference proteome</keyword>
<evidence type="ECO:0000313" key="2">
    <source>
        <dbReference type="Proteomes" id="UP000248706"/>
    </source>
</evidence>
<comment type="caution">
    <text evidence="1">The sequence shown here is derived from an EMBL/GenBank/DDBJ whole genome shotgun (WGS) entry which is preliminary data.</text>
</comment>
<protein>
    <submittedName>
        <fullName evidence="1">Uncharacterized protein</fullName>
    </submittedName>
</protein>
<gene>
    <name evidence="1" type="ORF">A4R35_12675</name>
</gene>
<dbReference type="EMBL" id="MCIF01000002">
    <property type="protein sequence ID" value="RAQ96393.1"/>
    <property type="molecule type" value="Genomic_DNA"/>
</dbReference>
<sequence>MAGESQDELPQPSATRRSLLLRSLTYAPAERPPLSYQPAIIRSPARLFNLGLRLSLWARLRFCGVA</sequence>
<name>A0A328VLB1_9CHLR</name>
<reference evidence="1 2" key="1">
    <citation type="submission" date="2016-08" db="EMBL/GenBank/DDBJ databases">
        <title>Analysis of Carbohydrate Active Enzymes in Thermogemmatispora T81 Reveals Carbohydrate Degradation Ability.</title>
        <authorList>
            <person name="Tomazini A."/>
            <person name="Lal S."/>
            <person name="Stott M."/>
            <person name="Henrissat B."/>
            <person name="Polikarpov I."/>
            <person name="Sparling R."/>
            <person name="Levin D.B."/>
        </authorList>
    </citation>
    <scope>NUCLEOTIDE SEQUENCE [LARGE SCALE GENOMIC DNA]</scope>
    <source>
        <strain evidence="1 2">T81</strain>
    </source>
</reference>
<accession>A0A328VLB1</accession>
<dbReference type="Proteomes" id="UP000248706">
    <property type="component" value="Unassembled WGS sequence"/>
</dbReference>
<dbReference type="AlphaFoldDB" id="A0A328VLB1"/>